<dbReference type="GO" id="GO:0003677">
    <property type="term" value="F:DNA binding"/>
    <property type="evidence" value="ECO:0007669"/>
    <property type="project" value="UniProtKB-UniRule"/>
</dbReference>
<evidence type="ECO:0000313" key="5">
    <source>
        <dbReference type="EMBL" id="MCZ2687771.1"/>
    </source>
</evidence>
<name>A0A9Q4P8H3_BACFG</name>
<dbReference type="RefSeq" id="WP_269096172.1">
    <property type="nucleotide sequence ID" value="NZ_JAPTZU010000004.1"/>
</dbReference>
<accession>A0A9Q4P8H3</accession>
<sequence>MKTSQYHSCFFVIVLVLLIVSLVVNLYQDGDMITREKAKNALLIAVDNELEHRLSHSEIPFFTSSKGRAVGRKIWVKDCEGLQEMHCDSLDFSTESMIKQTILKDRCPLNADSLDIYWRNVLNLIGVKGKTALQVMTYGKNRTDSSSCSTLSTFADTLMCLHVGVKKEVRINAFFTSTISDAFGGANWNHKVIIIHLSLIVLLLYGCVYQKVNCKLQNLYLCFFIRKKIPFIQNLEEGVWLLGDVGFCYSSQSLSKAETVYKLRSQLSDLLKLFLESSDYELTNEQIKKALWIALGDIPTSDKKNRIISDLRKELETFHVPVLIETKGKMGYRLVPKAT</sequence>
<feature type="transmembrane region" description="Helical" evidence="3">
    <location>
        <begin position="192"/>
        <end position="212"/>
    </location>
</feature>
<dbReference type="GO" id="GO:0000160">
    <property type="term" value="P:phosphorelay signal transduction system"/>
    <property type="evidence" value="ECO:0007669"/>
    <property type="project" value="InterPro"/>
</dbReference>
<dbReference type="InterPro" id="IPR036388">
    <property type="entry name" value="WH-like_DNA-bd_sf"/>
</dbReference>
<keyword evidence="1 2" id="KW-0238">DNA-binding</keyword>
<gene>
    <name evidence="5" type="ORF">O1433_09695</name>
</gene>
<dbReference type="InterPro" id="IPR016032">
    <property type="entry name" value="Sig_transdc_resp-reg_C-effctor"/>
</dbReference>
<evidence type="ECO:0000256" key="2">
    <source>
        <dbReference type="PROSITE-ProRule" id="PRU01091"/>
    </source>
</evidence>
<evidence type="ECO:0000313" key="6">
    <source>
        <dbReference type="Proteomes" id="UP001079672"/>
    </source>
</evidence>
<proteinExistence type="predicted"/>
<evidence type="ECO:0000256" key="1">
    <source>
        <dbReference type="ARBA" id="ARBA00023125"/>
    </source>
</evidence>
<feature type="transmembrane region" description="Helical" evidence="3">
    <location>
        <begin position="6"/>
        <end position="27"/>
    </location>
</feature>
<organism evidence="5 6">
    <name type="scientific">Bacteroides fragilis</name>
    <dbReference type="NCBI Taxonomy" id="817"/>
    <lineage>
        <taxon>Bacteria</taxon>
        <taxon>Pseudomonadati</taxon>
        <taxon>Bacteroidota</taxon>
        <taxon>Bacteroidia</taxon>
        <taxon>Bacteroidales</taxon>
        <taxon>Bacteroidaceae</taxon>
        <taxon>Bacteroides</taxon>
    </lineage>
</organism>
<dbReference type="SUPFAM" id="SSF46894">
    <property type="entry name" value="C-terminal effector domain of the bipartite response regulators"/>
    <property type="match status" value="1"/>
</dbReference>
<evidence type="ECO:0000256" key="3">
    <source>
        <dbReference type="SAM" id="Phobius"/>
    </source>
</evidence>
<keyword evidence="3" id="KW-0472">Membrane</keyword>
<dbReference type="InterPro" id="IPR001867">
    <property type="entry name" value="OmpR/PhoB-type_DNA-bd"/>
</dbReference>
<keyword evidence="3" id="KW-0812">Transmembrane</keyword>
<evidence type="ECO:0000259" key="4">
    <source>
        <dbReference type="PROSITE" id="PS51755"/>
    </source>
</evidence>
<feature type="domain" description="OmpR/PhoB-type" evidence="4">
    <location>
        <begin position="237"/>
        <end position="336"/>
    </location>
</feature>
<dbReference type="Gene3D" id="1.10.10.10">
    <property type="entry name" value="Winged helix-like DNA-binding domain superfamily/Winged helix DNA-binding domain"/>
    <property type="match status" value="1"/>
</dbReference>
<dbReference type="Proteomes" id="UP001079672">
    <property type="component" value="Unassembled WGS sequence"/>
</dbReference>
<keyword evidence="3" id="KW-1133">Transmembrane helix</keyword>
<dbReference type="AlphaFoldDB" id="A0A9Q4P8H3"/>
<feature type="DNA-binding region" description="OmpR/PhoB-type" evidence="2">
    <location>
        <begin position="237"/>
        <end position="336"/>
    </location>
</feature>
<protein>
    <submittedName>
        <fullName evidence="5">Helix-turn-helix domain-containing protein</fullName>
    </submittedName>
</protein>
<dbReference type="GO" id="GO:0006355">
    <property type="term" value="P:regulation of DNA-templated transcription"/>
    <property type="evidence" value="ECO:0007669"/>
    <property type="project" value="InterPro"/>
</dbReference>
<comment type="caution">
    <text evidence="5">The sequence shown here is derived from an EMBL/GenBank/DDBJ whole genome shotgun (WGS) entry which is preliminary data.</text>
</comment>
<dbReference type="PROSITE" id="PS51755">
    <property type="entry name" value="OMPR_PHOB"/>
    <property type="match status" value="1"/>
</dbReference>
<reference evidence="5" key="1">
    <citation type="submission" date="2022-12" db="EMBL/GenBank/DDBJ databases">
        <title>Development of a Multilocus Sequence Typing Scheme for Bacteroides fragilis Based on Whole Genome Sequencing Data and Clinical Application.</title>
        <authorList>
            <person name="Nielsen F.D."/>
            <person name="Justesen U.S."/>
        </authorList>
    </citation>
    <scope>NUCLEOTIDE SEQUENCE</scope>
    <source>
        <strain evidence="5">BF_AM_ODE_DK_2015_4</strain>
    </source>
</reference>
<dbReference type="EMBL" id="JAPTZU010000004">
    <property type="protein sequence ID" value="MCZ2687771.1"/>
    <property type="molecule type" value="Genomic_DNA"/>
</dbReference>